<keyword evidence="4" id="KW-0479">Metal-binding</keyword>
<keyword evidence="5" id="KW-0378">Hydrolase</keyword>
<keyword evidence="8" id="KW-1185">Reference proteome</keyword>
<dbReference type="SUPFAM" id="SSF51556">
    <property type="entry name" value="Metallo-dependent hydrolases"/>
    <property type="match status" value="1"/>
</dbReference>
<protein>
    <submittedName>
        <fullName evidence="7">Dihydroorotase</fullName>
    </submittedName>
</protein>
<dbReference type="EMBL" id="BAAAEO010000002">
    <property type="protein sequence ID" value="GAA0549367.1"/>
    <property type="molecule type" value="Genomic_DNA"/>
</dbReference>
<dbReference type="NCBIfam" id="TIGR00857">
    <property type="entry name" value="pyrC_multi"/>
    <property type="match status" value="1"/>
</dbReference>
<dbReference type="PANTHER" id="PTHR43668:SF4">
    <property type="entry name" value="ALLANTOINASE"/>
    <property type="match status" value="1"/>
</dbReference>
<evidence type="ECO:0000256" key="5">
    <source>
        <dbReference type="ARBA" id="ARBA00022801"/>
    </source>
</evidence>
<dbReference type="PANTHER" id="PTHR43668">
    <property type="entry name" value="ALLANTOINASE"/>
    <property type="match status" value="1"/>
</dbReference>
<dbReference type="InterPro" id="IPR050138">
    <property type="entry name" value="DHOase/Allantoinase_Hydrolase"/>
</dbReference>
<dbReference type="CDD" id="cd01318">
    <property type="entry name" value="DHOase_IIb"/>
    <property type="match status" value="1"/>
</dbReference>
<evidence type="ECO:0000313" key="8">
    <source>
        <dbReference type="Proteomes" id="UP001501169"/>
    </source>
</evidence>
<comment type="cofactor">
    <cofactor evidence="1">
        <name>Zn(2+)</name>
        <dbReference type="ChEBI" id="CHEBI:29105"/>
    </cofactor>
</comment>
<dbReference type="InterPro" id="IPR011059">
    <property type="entry name" value="Metal-dep_hydrolase_composite"/>
</dbReference>
<evidence type="ECO:0000313" key="7">
    <source>
        <dbReference type="EMBL" id="GAA0549367.1"/>
    </source>
</evidence>
<name>A0ABN1DQZ8_9GAMM</name>
<feature type="domain" description="Amidohydrolase-related" evidence="6">
    <location>
        <begin position="63"/>
        <end position="429"/>
    </location>
</feature>
<dbReference type="RefSeq" id="WP_226766543.1">
    <property type="nucleotide sequence ID" value="NZ_BAAAEO010000002.1"/>
</dbReference>
<comment type="caution">
    <text evidence="7">The sequence shown here is derived from an EMBL/GenBank/DDBJ whole genome shotgun (WGS) entry which is preliminary data.</text>
</comment>
<comment type="similarity">
    <text evidence="3">Belongs to the metallo-dependent hydrolases superfamily. DHOase family. Class I DHOase subfamily.</text>
</comment>
<reference evidence="7 8" key="1">
    <citation type="journal article" date="2019" name="Int. J. Syst. Evol. Microbiol.">
        <title>The Global Catalogue of Microorganisms (GCM) 10K type strain sequencing project: providing services to taxonomists for standard genome sequencing and annotation.</title>
        <authorList>
            <consortium name="The Broad Institute Genomics Platform"/>
            <consortium name="The Broad Institute Genome Sequencing Center for Infectious Disease"/>
            <person name="Wu L."/>
            <person name="Ma J."/>
        </authorList>
    </citation>
    <scope>NUCLEOTIDE SEQUENCE [LARGE SCALE GENOMIC DNA]</scope>
    <source>
        <strain evidence="7 8">JCM 14331</strain>
    </source>
</reference>
<gene>
    <name evidence="7" type="ORF">GCM10009098_16270</name>
</gene>
<dbReference type="Gene3D" id="2.30.40.10">
    <property type="entry name" value="Urease, subunit C, domain 1"/>
    <property type="match status" value="1"/>
</dbReference>
<dbReference type="InterPro" id="IPR006680">
    <property type="entry name" value="Amidohydro-rel"/>
</dbReference>
<dbReference type="SUPFAM" id="SSF51338">
    <property type="entry name" value="Composite domain of metallo-dependent hydrolases"/>
    <property type="match status" value="1"/>
</dbReference>
<evidence type="ECO:0000259" key="6">
    <source>
        <dbReference type="Pfam" id="PF01979"/>
    </source>
</evidence>
<sequence length="467" mass="50367">MQAQEFLKKIEFKQAETLVRGGTLVTPSGRVQADVAVIQGKIAAIGGSGWQADKIIDAAGLHVLPGVIDTQVHFREPGLTHKEDIHHGSKGAVLGGVTGFFEMPNTNPLTLNAAVLQAKLSIAAQRSYCNYAFYIGGSGANLHQLAELETLPGCAGVKVFMGSSFGDLLAEQDELLKQILQNGKRRVAIHAEDEARLRQRQPLAVGDVRNHPVWRDTQSALLATQRIVALAQQTGRPLHLLHISTGDEMAYLAAFKHQVTVEVTPHHLTMHAPDCYERLGSLAQMNPPVRDLQHQQALWQGINDGTVDIIGSDHAPHTLEEKAKPYPNSPSGMTGVQTLLPVMLDHVAAGRLSLERLVDLTCANPARIFGLTGKGRLAVGYDADLTLVDLNAKRTISNSWIASKVQWTPYDGKTVTGWPLATLIAGRLVMHSDEVLGEPGGTAFKFDAVQPTKHAPATICHSDASCC</sequence>
<dbReference type="NCBIfam" id="NF006559">
    <property type="entry name" value="PRK09060.1"/>
    <property type="match status" value="1"/>
</dbReference>
<accession>A0ABN1DQZ8</accession>
<evidence type="ECO:0000256" key="4">
    <source>
        <dbReference type="ARBA" id="ARBA00022723"/>
    </source>
</evidence>
<dbReference type="InterPro" id="IPR032466">
    <property type="entry name" value="Metal_Hydrolase"/>
</dbReference>
<dbReference type="Pfam" id="PF01979">
    <property type="entry name" value="Amidohydro_1"/>
    <property type="match status" value="1"/>
</dbReference>
<evidence type="ECO:0000256" key="3">
    <source>
        <dbReference type="ARBA" id="ARBA00010286"/>
    </source>
</evidence>
<evidence type="ECO:0000256" key="1">
    <source>
        <dbReference type="ARBA" id="ARBA00001947"/>
    </source>
</evidence>
<dbReference type="Gene3D" id="3.20.20.140">
    <property type="entry name" value="Metal-dependent hydrolases"/>
    <property type="match status" value="1"/>
</dbReference>
<dbReference type="PROSITE" id="PS00483">
    <property type="entry name" value="DIHYDROOROTASE_2"/>
    <property type="match status" value="1"/>
</dbReference>
<comment type="function">
    <text evidence="2">Catalyzes the reversible cyclization of carbamoyl aspartate to dihydroorotate.</text>
</comment>
<organism evidence="7 8">
    <name type="scientific">Rheinheimera aquimaris</name>
    <dbReference type="NCBI Taxonomy" id="412437"/>
    <lineage>
        <taxon>Bacteria</taxon>
        <taxon>Pseudomonadati</taxon>
        <taxon>Pseudomonadota</taxon>
        <taxon>Gammaproteobacteria</taxon>
        <taxon>Chromatiales</taxon>
        <taxon>Chromatiaceae</taxon>
        <taxon>Rheinheimera</taxon>
    </lineage>
</organism>
<proteinExistence type="inferred from homology"/>
<dbReference type="Proteomes" id="UP001501169">
    <property type="component" value="Unassembled WGS sequence"/>
</dbReference>
<evidence type="ECO:0000256" key="2">
    <source>
        <dbReference type="ARBA" id="ARBA00002368"/>
    </source>
</evidence>
<dbReference type="InterPro" id="IPR002195">
    <property type="entry name" value="Dihydroorotase_CS"/>
</dbReference>